<evidence type="ECO:0000256" key="15">
    <source>
        <dbReference type="ARBA" id="ARBA00023170"/>
    </source>
</evidence>
<evidence type="ECO:0000256" key="16">
    <source>
        <dbReference type="ARBA" id="ARBA00023180"/>
    </source>
</evidence>
<dbReference type="Gene3D" id="1.10.510.10">
    <property type="entry name" value="Transferase(Phosphotransferase) domain 1"/>
    <property type="match status" value="1"/>
</dbReference>
<dbReference type="GO" id="GO:0007169">
    <property type="term" value="P:cell surface receptor protein tyrosine kinase signaling pathway"/>
    <property type="evidence" value="ECO:0007669"/>
    <property type="project" value="InterPro"/>
</dbReference>
<dbReference type="InterPro" id="IPR003598">
    <property type="entry name" value="Ig_sub2"/>
</dbReference>
<organism evidence="23 24">
    <name type="scientific">Pocillopora meandrina</name>
    <dbReference type="NCBI Taxonomy" id="46732"/>
    <lineage>
        <taxon>Eukaryota</taxon>
        <taxon>Metazoa</taxon>
        <taxon>Cnidaria</taxon>
        <taxon>Anthozoa</taxon>
        <taxon>Hexacorallia</taxon>
        <taxon>Scleractinia</taxon>
        <taxon>Astrocoeniina</taxon>
        <taxon>Pocilloporidae</taxon>
        <taxon>Pocillopora</taxon>
    </lineage>
</organism>
<dbReference type="PROSITE" id="PS00109">
    <property type="entry name" value="PROTEIN_KINASE_TYR"/>
    <property type="match status" value="1"/>
</dbReference>
<keyword evidence="17" id="KW-0393">Immunoglobulin domain</keyword>
<evidence type="ECO:0000313" key="24">
    <source>
        <dbReference type="Proteomes" id="UP001159428"/>
    </source>
</evidence>
<comment type="catalytic activity">
    <reaction evidence="18">
        <text>L-tyrosyl-[protein] + ATP = O-phospho-L-tyrosyl-[protein] + ADP + H(+)</text>
        <dbReference type="Rhea" id="RHEA:10596"/>
        <dbReference type="Rhea" id="RHEA-COMP:10136"/>
        <dbReference type="Rhea" id="RHEA-COMP:20101"/>
        <dbReference type="ChEBI" id="CHEBI:15378"/>
        <dbReference type="ChEBI" id="CHEBI:30616"/>
        <dbReference type="ChEBI" id="CHEBI:46858"/>
        <dbReference type="ChEBI" id="CHEBI:61978"/>
        <dbReference type="ChEBI" id="CHEBI:456216"/>
        <dbReference type="EC" id="2.7.10.1"/>
    </reaction>
</comment>
<feature type="domain" description="Ig-like" evidence="22">
    <location>
        <begin position="923"/>
        <end position="1014"/>
    </location>
</feature>
<dbReference type="InterPro" id="IPR011009">
    <property type="entry name" value="Kinase-like_dom_sf"/>
</dbReference>
<dbReference type="GO" id="GO:0005886">
    <property type="term" value="C:plasma membrane"/>
    <property type="evidence" value="ECO:0007669"/>
    <property type="project" value="UniProtKB-SubCell"/>
</dbReference>
<dbReference type="GO" id="GO:0004714">
    <property type="term" value="F:transmembrane receptor protein tyrosine kinase activity"/>
    <property type="evidence" value="ECO:0007669"/>
    <property type="project" value="UniProtKB-EC"/>
</dbReference>
<dbReference type="Pfam" id="PF07714">
    <property type="entry name" value="PK_Tyr_Ser-Thr"/>
    <property type="match status" value="1"/>
</dbReference>
<dbReference type="PANTHER" id="PTHR24416">
    <property type="entry name" value="TYROSINE-PROTEIN KINASE RECEPTOR"/>
    <property type="match status" value="1"/>
</dbReference>
<evidence type="ECO:0000256" key="2">
    <source>
        <dbReference type="ARBA" id="ARBA00011902"/>
    </source>
</evidence>
<reference evidence="23 24" key="1">
    <citation type="submission" date="2022-05" db="EMBL/GenBank/DDBJ databases">
        <authorList>
            <consortium name="Genoscope - CEA"/>
            <person name="William W."/>
        </authorList>
    </citation>
    <scope>NUCLEOTIDE SEQUENCE [LARGE SCALE GENOMIC DNA]</scope>
</reference>
<keyword evidence="8" id="KW-0547">Nucleotide-binding</keyword>
<feature type="transmembrane region" description="Helical" evidence="20">
    <location>
        <begin position="1317"/>
        <end position="1336"/>
    </location>
</feature>
<dbReference type="Pfam" id="PF01607">
    <property type="entry name" value="CBM_14"/>
    <property type="match status" value="1"/>
</dbReference>
<dbReference type="EC" id="2.7.10.1" evidence="2"/>
<dbReference type="PRINTS" id="PR01832">
    <property type="entry name" value="VEGFRECEPTOR"/>
</dbReference>
<evidence type="ECO:0000313" key="23">
    <source>
        <dbReference type="EMBL" id="CAH3045659.1"/>
    </source>
</evidence>
<keyword evidence="16" id="KW-0325">Glycoprotein</keyword>
<evidence type="ECO:0000259" key="22">
    <source>
        <dbReference type="PROSITE" id="PS50835"/>
    </source>
</evidence>
<dbReference type="InterPro" id="IPR007110">
    <property type="entry name" value="Ig-like_dom"/>
</dbReference>
<comment type="subcellular location">
    <subcellularLocation>
        <location evidence="1">Cell membrane</location>
        <topology evidence="1">Single-pass type I membrane protein</topology>
    </subcellularLocation>
</comment>
<dbReference type="Pfam" id="PF13895">
    <property type="entry name" value="Ig_2"/>
    <property type="match status" value="1"/>
</dbReference>
<dbReference type="SMART" id="SM00409">
    <property type="entry name" value="IG"/>
    <property type="match status" value="9"/>
</dbReference>
<evidence type="ECO:0000256" key="17">
    <source>
        <dbReference type="ARBA" id="ARBA00023319"/>
    </source>
</evidence>
<keyword evidence="14" id="KW-1015">Disulfide bond</keyword>
<evidence type="ECO:0000256" key="20">
    <source>
        <dbReference type="SAM" id="Phobius"/>
    </source>
</evidence>
<dbReference type="Gene3D" id="3.30.200.20">
    <property type="entry name" value="Phosphorylase Kinase, domain 1"/>
    <property type="match status" value="1"/>
</dbReference>
<dbReference type="GO" id="GO:0043235">
    <property type="term" value="C:receptor complex"/>
    <property type="evidence" value="ECO:0007669"/>
    <property type="project" value="TreeGrafter"/>
</dbReference>
<evidence type="ECO:0000256" key="8">
    <source>
        <dbReference type="ARBA" id="ARBA00022741"/>
    </source>
</evidence>
<protein>
    <recommendedName>
        <fullName evidence="2">receptor protein-tyrosine kinase</fullName>
        <ecNumber evidence="2">2.7.10.1</ecNumber>
    </recommendedName>
</protein>
<dbReference type="SUPFAM" id="SSF57625">
    <property type="entry name" value="Invertebrate chitin-binding proteins"/>
    <property type="match status" value="1"/>
</dbReference>
<accession>A0AAU9W6V6</accession>
<evidence type="ECO:0000256" key="18">
    <source>
        <dbReference type="ARBA" id="ARBA00051243"/>
    </source>
</evidence>
<dbReference type="GO" id="GO:0005576">
    <property type="term" value="C:extracellular region"/>
    <property type="evidence" value="ECO:0007669"/>
    <property type="project" value="InterPro"/>
</dbReference>
<dbReference type="PROSITE" id="PS50835">
    <property type="entry name" value="IG_LIKE"/>
    <property type="match status" value="10"/>
</dbReference>
<dbReference type="SUPFAM" id="SSF48726">
    <property type="entry name" value="Immunoglobulin"/>
    <property type="match status" value="9"/>
</dbReference>
<dbReference type="GO" id="GO:0005524">
    <property type="term" value="F:ATP binding"/>
    <property type="evidence" value="ECO:0007669"/>
    <property type="project" value="UniProtKB-KW"/>
</dbReference>
<evidence type="ECO:0000259" key="21">
    <source>
        <dbReference type="PROSITE" id="PS50011"/>
    </source>
</evidence>
<dbReference type="EMBL" id="CALNXJ010000008">
    <property type="protein sequence ID" value="CAH3045659.1"/>
    <property type="molecule type" value="Genomic_DNA"/>
</dbReference>
<evidence type="ECO:0000256" key="9">
    <source>
        <dbReference type="ARBA" id="ARBA00022777"/>
    </source>
</evidence>
<feature type="compositionally biased region" description="Basic and acidic residues" evidence="19">
    <location>
        <begin position="1744"/>
        <end position="1754"/>
    </location>
</feature>
<dbReference type="SUPFAM" id="SSF56112">
    <property type="entry name" value="Protein kinase-like (PK-like)"/>
    <property type="match status" value="1"/>
</dbReference>
<proteinExistence type="predicted"/>
<dbReference type="PROSITE" id="PS50011">
    <property type="entry name" value="PROTEIN_KINASE_DOM"/>
    <property type="match status" value="1"/>
</dbReference>
<dbReference type="InterPro" id="IPR002557">
    <property type="entry name" value="Chitin-bd_dom"/>
</dbReference>
<feature type="domain" description="Ig-like" evidence="22">
    <location>
        <begin position="327"/>
        <end position="417"/>
    </location>
</feature>
<dbReference type="InterPro" id="IPR050122">
    <property type="entry name" value="RTK"/>
</dbReference>
<feature type="compositionally biased region" description="Acidic residues" evidence="19">
    <location>
        <begin position="1633"/>
        <end position="1652"/>
    </location>
</feature>
<keyword evidence="5" id="KW-0597">Phosphoprotein</keyword>
<keyword evidence="4" id="KW-1003">Cell membrane</keyword>
<keyword evidence="10" id="KW-0067">ATP-binding</keyword>
<dbReference type="PRINTS" id="PR00109">
    <property type="entry name" value="TYRKINASE"/>
</dbReference>
<dbReference type="InterPro" id="IPR000719">
    <property type="entry name" value="Prot_kinase_dom"/>
</dbReference>
<feature type="domain" description="Protein kinase" evidence="21">
    <location>
        <begin position="1311"/>
        <end position="1618"/>
    </location>
</feature>
<keyword evidence="3" id="KW-0217">Developmental protein</keyword>
<dbReference type="Gene3D" id="2.170.140.10">
    <property type="entry name" value="Chitin binding domain"/>
    <property type="match status" value="1"/>
</dbReference>
<keyword evidence="7 20" id="KW-0812">Transmembrane</keyword>
<dbReference type="InterPro" id="IPR036508">
    <property type="entry name" value="Chitin-bd_dom_sf"/>
</dbReference>
<feature type="compositionally biased region" description="Basic and acidic residues" evidence="19">
    <location>
        <begin position="1690"/>
        <end position="1733"/>
    </location>
</feature>
<dbReference type="Pfam" id="PF13927">
    <property type="entry name" value="Ig_3"/>
    <property type="match status" value="4"/>
</dbReference>
<dbReference type="FunFam" id="1.10.510.10:FF:000462">
    <property type="entry name" value="Receptor tyrosine kinase"/>
    <property type="match status" value="1"/>
</dbReference>
<evidence type="ECO:0000256" key="12">
    <source>
        <dbReference type="ARBA" id="ARBA00023136"/>
    </source>
</evidence>
<dbReference type="Pfam" id="PF00047">
    <property type="entry name" value="ig"/>
    <property type="match status" value="1"/>
</dbReference>
<feature type="domain" description="Ig-like" evidence="22">
    <location>
        <begin position="682"/>
        <end position="801"/>
    </location>
</feature>
<dbReference type="CDD" id="cd00096">
    <property type="entry name" value="Ig"/>
    <property type="match status" value="3"/>
</dbReference>
<dbReference type="SMART" id="SM00408">
    <property type="entry name" value="IGc2"/>
    <property type="match status" value="9"/>
</dbReference>
<name>A0AAU9W6V6_9CNID</name>
<dbReference type="Gene3D" id="2.60.40.10">
    <property type="entry name" value="Immunoglobulins"/>
    <property type="match status" value="9"/>
</dbReference>
<evidence type="ECO:0000256" key="4">
    <source>
        <dbReference type="ARBA" id="ARBA00022475"/>
    </source>
</evidence>
<feature type="domain" description="Ig-like" evidence="22">
    <location>
        <begin position="519"/>
        <end position="672"/>
    </location>
</feature>
<feature type="domain" description="Ig-like" evidence="22">
    <location>
        <begin position="120"/>
        <end position="198"/>
    </location>
</feature>
<evidence type="ECO:0000256" key="6">
    <source>
        <dbReference type="ARBA" id="ARBA00022679"/>
    </source>
</evidence>
<keyword evidence="12 20" id="KW-0472">Membrane</keyword>
<sequence length="1830" mass="206875">MARLRMQIASYLATLFFFVQFRGGFQYSLANPRKLSSMVAVIGYSVDLDCQMNDPYVSVSLKQTKEKKDFDRIADGIKVTQSGQIFTINNVEKNDEGKYSCKVGPTSMRIEKVLVAKKQPGKYISSFSILPTNTTAKEGGNVTFTCNVTGKGIKIVEWYKNKKRVSSTLQNFNDMYISTLQLSPVTSSQAGLFECRTTFAYGSNWYKAYKAKSGLLSVTEFNFMAKKRQYQKLFVGDPLTINCRTNDQTASSSRLWKKKDDANPVEEILPNNKSVTRRKNRFYFKSVSLDDAGLYICKATLPSINKTIKEEITSLLVFTGDQRSPWPQVYPFTSSVLRDQNFNFSCQVPGNGVSITWLKNGEKVPNHQTQLQSRKTLRGLPLNENILMLKTVSWVDAANYTCVVTTSQQPGYSSNITRELFVKECLVPNEKFGDPTDPSGYFVCKQGIPVKELCPQWMIWNLEEKRCTSNLSWVVPGSGHFQSVISGTVFQLDCQLNDRNTQVKLSRKYSEDGDFQEIPQSDKTITQDGQNFSILFTGKEMIFKCEVVGKNGQVVPEPKEVKLRKAIDFQVHVNVQTIPHCIRGPLEVNESVTVVCRGYHHGGVKWFKINPGSTVPQEITDTSMVIRQASRPLKTGQWETNVTLELKNVKRSDRGEYLCWKSNGHNATANISIIIDVAVPSPAWIAGPPQHRSVEERSSVTFRCTVSGSPPPTVQWQRGNRIVATCEGKTGNCSSIDGTKFRAKWVDERRCLSQLWSSQTSGRWLSKLNVVDTRFPEDDDNYTCVVNNDLDEPVKRHARLQLIVHPKLIKETKSGFEKPAVFKNRKEELKCTTERSNPAANFSWKYQNFKIGCKEASDCQPSGKWIRISSSFVGKVEQRSLNTSVLIVPSYIDRKFFKCTATNPADRGKKDSKVYAFIRREVPLHLENLYVKPNPLVTANVGDNITLTCEANIGVFKEFPSWFKGGQTLRSRSVRKNKEISELRITNASLDDAGLYICSAEKISDGFNAKKSIEVVLRELTKPSVSITPNVTRLGGQGVELFCNVTANPLPASVTWRRNGEIIKIQKTNSDDCGQLQRGVYEMSGGTIPGVWRIFICSVSDSYHTGVYQCAVENARGPGSADTFLNILEEPTVSVTEISQFEENVQLQCAVTGNPPPTVTWQRINSEGQIVPLPDATRRFANQTVYIIEVSVGSDEASYLCVATNSQGRRNQTYYLSSKPKVGAFKRLKEESEFSKVALIVVIAVSSFVILLLLFIIVVLYRRKKRYGGFYIFTLPPAPDYIMKLDPERSLLEQTSKLPYDAQWEFPRERLEILKPLGSGAFGQVFLAHAVGIVAFDPRGSTKRKSGRRRSRFGSTSRPYVNDKRVTAVAVKSLKDSATEAEYRDLASELKILIHIGEHKNIVNLLGACTKGRERDLWVIIEYCPHGNLLDFLRKRRDIFEAKWSTPTEHADVTFTTIDLYICSLQVARAMEFLTTRRCVHRDLAARNVLVGEDYVLKVADFGLARDIYKEENYVKTTSGLLPVKWMAIEALVDRVYTHKSDVWSFGVLLWELFTLGGCPYPGLPANEVYQYLMEGNRMEKPLDCPNEMYEVMCHCWLHSPDDRPSFTDLTAELDKRLEERSSETGEGYLDLENAEDDPDLNEPTFDDEYLDPGESLIRPPGSPNSEQEKHAPLPPLPTEDIELEIFEPENPKDEEKQKFILQDPPKERVARRKDSELEKARKDTLEKEKPKESVSQVNDDDFISQKEQLHSEDEDKDVCERNSGVFEYPPEYEQRNSPLSMQEDGYYSDQNSPGADERQKFIPSSDDVSYKGGKVGLRGRQPSNRYVNS</sequence>
<keyword evidence="9" id="KW-0418">Kinase</keyword>
<feature type="domain" description="Ig-like" evidence="22">
    <location>
        <begin position="806"/>
        <end position="916"/>
    </location>
</feature>
<feature type="domain" description="Ig-like" evidence="22">
    <location>
        <begin position="1023"/>
        <end position="1126"/>
    </location>
</feature>
<evidence type="ECO:0000256" key="19">
    <source>
        <dbReference type="SAM" id="MobiDB-lite"/>
    </source>
</evidence>
<evidence type="ECO:0000256" key="14">
    <source>
        <dbReference type="ARBA" id="ARBA00023157"/>
    </source>
</evidence>
<keyword evidence="6" id="KW-0808">Transferase</keyword>
<keyword evidence="11 20" id="KW-1133">Transmembrane helix</keyword>
<dbReference type="InterPro" id="IPR001824">
    <property type="entry name" value="Tyr_kinase_rcpt_3_CS"/>
</dbReference>
<evidence type="ECO:0000256" key="3">
    <source>
        <dbReference type="ARBA" id="ARBA00022473"/>
    </source>
</evidence>
<evidence type="ECO:0000256" key="13">
    <source>
        <dbReference type="ARBA" id="ARBA00023137"/>
    </source>
</evidence>
<dbReference type="PANTHER" id="PTHR24416:SF600">
    <property type="entry name" value="PDGF- AND VEGF-RECEPTOR RELATED, ISOFORM J"/>
    <property type="match status" value="1"/>
</dbReference>
<feature type="domain" description="Ig-like" evidence="22">
    <location>
        <begin position="236"/>
        <end position="313"/>
    </location>
</feature>
<evidence type="ECO:0000256" key="7">
    <source>
        <dbReference type="ARBA" id="ARBA00022692"/>
    </source>
</evidence>
<dbReference type="PROSITE" id="PS00240">
    <property type="entry name" value="RECEPTOR_TYR_KIN_III"/>
    <property type="match status" value="1"/>
</dbReference>
<gene>
    <name evidence="23" type="ORF">PMEA_00033669</name>
</gene>
<dbReference type="InterPro" id="IPR036179">
    <property type="entry name" value="Ig-like_dom_sf"/>
</dbReference>
<dbReference type="InterPro" id="IPR008266">
    <property type="entry name" value="Tyr_kinase_AS"/>
</dbReference>
<dbReference type="InterPro" id="IPR013098">
    <property type="entry name" value="Ig_I-set"/>
</dbReference>
<dbReference type="InterPro" id="IPR013151">
    <property type="entry name" value="Immunoglobulin_dom"/>
</dbReference>
<keyword evidence="15" id="KW-0675">Receptor</keyword>
<dbReference type="InterPro" id="IPR013783">
    <property type="entry name" value="Ig-like_fold"/>
</dbReference>
<feature type="domain" description="Ig-like" evidence="22">
    <location>
        <begin position="32"/>
        <end position="111"/>
    </location>
</feature>
<feature type="domain" description="Ig-like" evidence="22">
    <location>
        <begin position="1131"/>
        <end position="1217"/>
    </location>
</feature>
<dbReference type="InterPro" id="IPR001245">
    <property type="entry name" value="Ser-Thr/Tyr_kinase_cat_dom"/>
</dbReference>
<dbReference type="FunFam" id="3.30.200.20:FF:000619">
    <property type="entry name" value="macrophage colony-stimulating factor 1 receptor isoform X2"/>
    <property type="match status" value="1"/>
</dbReference>
<evidence type="ECO:0000256" key="1">
    <source>
        <dbReference type="ARBA" id="ARBA00004251"/>
    </source>
</evidence>
<dbReference type="SMART" id="SM00219">
    <property type="entry name" value="TyrKc"/>
    <property type="match status" value="1"/>
</dbReference>
<dbReference type="Proteomes" id="UP001159428">
    <property type="component" value="Unassembled WGS sequence"/>
</dbReference>
<dbReference type="GO" id="GO:0008061">
    <property type="term" value="F:chitin binding"/>
    <property type="evidence" value="ECO:0007669"/>
    <property type="project" value="InterPro"/>
</dbReference>
<keyword evidence="24" id="KW-1185">Reference proteome</keyword>
<dbReference type="Pfam" id="PF07679">
    <property type="entry name" value="I-set"/>
    <property type="match status" value="1"/>
</dbReference>
<evidence type="ECO:0000256" key="11">
    <source>
        <dbReference type="ARBA" id="ARBA00022989"/>
    </source>
</evidence>
<evidence type="ECO:0000256" key="5">
    <source>
        <dbReference type="ARBA" id="ARBA00022553"/>
    </source>
</evidence>
<dbReference type="InterPro" id="IPR020635">
    <property type="entry name" value="Tyr_kinase_cat_dom"/>
</dbReference>
<evidence type="ECO:0000256" key="10">
    <source>
        <dbReference type="ARBA" id="ARBA00022840"/>
    </source>
</evidence>
<feature type="region of interest" description="Disordered" evidence="19">
    <location>
        <begin position="1618"/>
        <end position="1830"/>
    </location>
</feature>
<feature type="transmembrane region" description="Helical" evidence="20">
    <location>
        <begin position="1237"/>
        <end position="1261"/>
    </location>
</feature>
<dbReference type="InterPro" id="IPR003599">
    <property type="entry name" value="Ig_sub"/>
</dbReference>
<keyword evidence="13" id="KW-0829">Tyrosine-protein kinase</keyword>
<comment type="caution">
    <text evidence="23">The sequence shown here is derived from an EMBL/GenBank/DDBJ whole genome shotgun (WGS) entry which is preliminary data.</text>
</comment>